<dbReference type="OMA" id="PQDYMED"/>
<reference evidence="1 3" key="2">
    <citation type="journal article" date="2018" name="FEMS Microbiol. Ecol.">
        <title>Co-invading symbiotic mutualists of Medicago polymorpha retain high ancestral diversity and contain diverse accessory genomes.</title>
        <authorList>
            <person name="Porter S.S."/>
            <person name="Faber-Hammond J.J."/>
            <person name="Friesen M.L."/>
        </authorList>
    </citation>
    <scope>NUCLEOTIDE SEQUENCE [LARGE SCALE GENOMIC DNA]</scope>
    <source>
        <strain evidence="1 3">Str16</strain>
    </source>
</reference>
<name>A0A508WZ61_9HYPH</name>
<evidence type="ECO:0000313" key="2">
    <source>
        <dbReference type="EMBL" id="VTZ60841.1"/>
    </source>
</evidence>
<dbReference type="PANTHER" id="PTHR12993:SF30">
    <property type="entry name" value="N-ACETYL-ALPHA-D-GLUCOSAMINYL L-MALATE DEACETYLASE 1"/>
    <property type="match status" value="1"/>
</dbReference>
<proteinExistence type="predicted"/>
<evidence type="ECO:0000313" key="1">
    <source>
        <dbReference type="EMBL" id="PLU05996.1"/>
    </source>
</evidence>
<reference evidence="2" key="3">
    <citation type="submission" date="2019-06" db="EMBL/GenBank/DDBJ databases">
        <authorList>
            <person name="Le Quere A."/>
            <person name="Colella S."/>
        </authorList>
    </citation>
    <scope>NUCLEOTIDE SEQUENCE</scope>
    <source>
        <strain evidence="2">EmedicaeMD41</strain>
    </source>
</reference>
<reference evidence="1" key="1">
    <citation type="submission" date="2017-04" db="EMBL/GenBank/DDBJ databases">
        <authorList>
            <person name="Porter S."/>
            <person name="Friesen M.L."/>
            <person name="Faber-Hammond J."/>
        </authorList>
    </citation>
    <scope>NUCLEOTIDE SEQUENCE</scope>
    <source>
        <strain evidence="1">Str16</strain>
    </source>
</reference>
<sequence>MNVLAIGAHPDDIEILCGGTLALYAEEGHSIFTAVATDGSVGTPDLTKAEISAIRRQEQEASAALLGATLIWMGFEDEWLFNDRPTRTAFLDAIRQADPDIMFVHSPNDYIADHRVASQIATDCRIPASVRLVETALPACSKIPHVFFMDNVAGIDFSPEHYVDISSVLPRKAEMLACHKSQEIWMQQAYGESLSGIMLRNARHRGLAINAEAAEAFRSLRTYPVTRGDDLLPGRAR</sequence>
<dbReference type="Pfam" id="PF02585">
    <property type="entry name" value="PIG-L"/>
    <property type="match status" value="1"/>
</dbReference>
<evidence type="ECO:0000313" key="3">
    <source>
        <dbReference type="Proteomes" id="UP001190825"/>
    </source>
</evidence>
<dbReference type="AlphaFoldDB" id="A0A508WZ61"/>
<organism evidence="2">
    <name type="scientific">Sinorhizobium medicae</name>
    <dbReference type="NCBI Taxonomy" id="110321"/>
    <lineage>
        <taxon>Bacteria</taxon>
        <taxon>Pseudomonadati</taxon>
        <taxon>Pseudomonadota</taxon>
        <taxon>Alphaproteobacteria</taxon>
        <taxon>Hyphomicrobiales</taxon>
        <taxon>Rhizobiaceae</taxon>
        <taxon>Sinorhizobium/Ensifer group</taxon>
        <taxon>Sinorhizobium</taxon>
    </lineage>
</organism>
<dbReference type="Proteomes" id="UP000507954">
    <property type="component" value="Unassembled WGS sequence"/>
</dbReference>
<dbReference type="GO" id="GO:0016811">
    <property type="term" value="F:hydrolase activity, acting on carbon-nitrogen (but not peptide) bonds, in linear amides"/>
    <property type="evidence" value="ECO:0007669"/>
    <property type="project" value="TreeGrafter"/>
</dbReference>
<accession>A0A508WZ61</accession>
<protein>
    <submittedName>
        <fullName evidence="1">GlcNAc-PI de-N-acetylase</fullName>
    </submittedName>
    <submittedName>
        <fullName evidence="2">LmbE family protein</fullName>
    </submittedName>
</protein>
<gene>
    <name evidence="1" type="ORF">BMJ33_06965</name>
    <name evidence="2" type="ORF">EMEDMD4_210022</name>
</gene>
<dbReference type="EMBL" id="NBUC01000055">
    <property type="protein sequence ID" value="PLU05996.1"/>
    <property type="molecule type" value="Genomic_DNA"/>
</dbReference>
<dbReference type="RefSeq" id="WP_011975840.1">
    <property type="nucleotide sequence ID" value="NZ_ATYC01000022.1"/>
</dbReference>
<dbReference type="EMBL" id="CABFNB010000086">
    <property type="protein sequence ID" value="VTZ60841.1"/>
    <property type="molecule type" value="Genomic_DNA"/>
</dbReference>
<dbReference type="GeneID" id="61613521"/>
<dbReference type="SUPFAM" id="SSF102588">
    <property type="entry name" value="LmbE-like"/>
    <property type="match status" value="1"/>
</dbReference>
<dbReference type="PANTHER" id="PTHR12993">
    <property type="entry name" value="N-ACETYLGLUCOSAMINYL-PHOSPHATIDYLINOSITOL DE-N-ACETYLASE-RELATED"/>
    <property type="match status" value="1"/>
</dbReference>
<dbReference type="Gene3D" id="3.40.50.10320">
    <property type="entry name" value="LmbE-like"/>
    <property type="match status" value="1"/>
</dbReference>
<dbReference type="Proteomes" id="UP001190825">
    <property type="component" value="Unassembled WGS sequence"/>
</dbReference>
<dbReference type="InterPro" id="IPR003737">
    <property type="entry name" value="GlcNAc_PI_deacetylase-related"/>
</dbReference>
<keyword evidence="3" id="KW-1185">Reference proteome</keyword>
<dbReference type="InterPro" id="IPR024078">
    <property type="entry name" value="LmbE-like_dom_sf"/>
</dbReference>